<comment type="caution">
    <text evidence="4">The sequence shown here is derived from an EMBL/GenBank/DDBJ whole genome shotgun (WGS) entry which is preliminary data.</text>
</comment>
<dbReference type="InterPro" id="IPR036412">
    <property type="entry name" value="HAD-like_sf"/>
</dbReference>
<dbReference type="Gene3D" id="1.20.1110.10">
    <property type="entry name" value="Calcium-transporting ATPase, transmembrane domain"/>
    <property type="match status" value="1"/>
</dbReference>
<reference evidence="4 5" key="1">
    <citation type="submission" date="2024-09" db="EMBL/GenBank/DDBJ databases">
        <title>Genome sequencing and assembly of Phytophthora oleae, isolate VK10A, causative agent of rot of olive drupes.</title>
        <authorList>
            <person name="Conti Taguali S."/>
            <person name="Riolo M."/>
            <person name="La Spada F."/>
            <person name="Cacciola S.O."/>
            <person name="Dionisio G."/>
        </authorList>
    </citation>
    <scope>NUCLEOTIDE SEQUENCE [LARGE SCALE GENOMIC DNA]</scope>
    <source>
        <strain evidence="4 5">VK10A</strain>
    </source>
</reference>
<name>A0ABD3FGF2_9STRA</name>
<organism evidence="4 5">
    <name type="scientific">Phytophthora oleae</name>
    <dbReference type="NCBI Taxonomy" id="2107226"/>
    <lineage>
        <taxon>Eukaryota</taxon>
        <taxon>Sar</taxon>
        <taxon>Stramenopiles</taxon>
        <taxon>Oomycota</taxon>
        <taxon>Peronosporomycetes</taxon>
        <taxon>Peronosporales</taxon>
        <taxon>Peronosporaceae</taxon>
        <taxon>Phytophthora</taxon>
    </lineage>
</organism>
<evidence type="ECO:0000256" key="1">
    <source>
        <dbReference type="ARBA" id="ARBA00004127"/>
    </source>
</evidence>
<sequence length="103" mass="10802">MGKSGTSVAKEAADIVLMDDDLAGVVSAVVSGRDVFDGISQFLQCQLTVIAVALSVACIGAVTLRQSPLQPCRSYGLTSSWTCCAFGSIIRGQRRLAALDHRV</sequence>
<keyword evidence="3" id="KW-0812">Transmembrane</keyword>
<feature type="transmembrane region" description="Helical" evidence="3">
    <location>
        <begin position="41"/>
        <end position="64"/>
    </location>
</feature>
<evidence type="ECO:0000313" key="5">
    <source>
        <dbReference type="Proteomes" id="UP001632037"/>
    </source>
</evidence>
<evidence type="ECO:0000256" key="3">
    <source>
        <dbReference type="SAM" id="Phobius"/>
    </source>
</evidence>
<keyword evidence="3" id="KW-0472">Membrane</keyword>
<dbReference type="Gene3D" id="3.40.50.1000">
    <property type="entry name" value="HAD superfamily/HAD-like"/>
    <property type="match status" value="1"/>
</dbReference>
<dbReference type="PANTHER" id="PTHR24093:SF369">
    <property type="entry name" value="CALCIUM-TRANSPORTING ATPASE"/>
    <property type="match status" value="1"/>
</dbReference>
<keyword evidence="3" id="KW-1133">Transmembrane helix</keyword>
<gene>
    <name evidence="4" type="ORF">V7S43_010363</name>
</gene>
<protein>
    <submittedName>
        <fullName evidence="4">Uncharacterized protein</fullName>
    </submittedName>
</protein>
<dbReference type="EMBL" id="JBIMZQ010000023">
    <property type="protein sequence ID" value="KAL3664614.1"/>
    <property type="molecule type" value="Genomic_DNA"/>
</dbReference>
<dbReference type="GO" id="GO:0012505">
    <property type="term" value="C:endomembrane system"/>
    <property type="evidence" value="ECO:0007669"/>
    <property type="project" value="UniProtKB-SubCell"/>
</dbReference>
<keyword evidence="2" id="KW-0460">Magnesium</keyword>
<dbReference type="AlphaFoldDB" id="A0ABD3FGF2"/>
<keyword evidence="5" id="KW-1185">Reference proteome</keyword>
<proteinExistence type="predicted"/>
<dbReference type="PANTHER" id="PTHR24093">
    <property type="entry name" value="CATION TRANSPORTING ATPASE"/>
    <property type="match status" value="1"/>
</dbReference>
<evidence type="ECO:0000256" key="2">
    <source>
        <dbReference type="ARBA" id="ARBA00022842"/>
    </source>
</evidence>
<evidence type="ECO:0000313" key="4">
    <source>
        <dbReference type="EMBL" id="KAL3664614.1"/>
    </source>
</evidence>
<comment type="subcellular location">
    <subcellularLocation>
        <location evidence="1">Endomembrane system</location>
        <topology evidence="1">Multi-pass membrane protein</topology>
    </subcellularLocation>
</comment>
<dbReference type="SUPFAM" id="SSF56784">
    <property type="entry name" value="HAD-like"/>
    <property type="match status" value="1"/>
</dbReference>
<dbReference type="InterPro" id="IPR023214">
    <property type="entry name" value="HAD_sf"/>
</dbReference>
<dbReference type="Proteomes" id="UP001632037">
    <property type="component" value="Unassembled WGS sequence"/>
</dbReference>
<accession>A0ABD3FGF2</accession>